<evidence type="ECO:0000256" key="8">
    <source>
        <dbReference type="ARBA" id="ARBA00023002"/>
    </source>
</evidence>
<dbReference type="Gene3D" id="3.40.50.10860">
    <property type="entry name" value="Leucine Dehydrogenase, chain A, domain 1"/>
    <property type="match status" value="1"/>
</dbReference>
<keyword evidence="6 12" id="KW-0378">Hydrolase</keyword>
<feature type="domain" description="Tetrahydrofolate dehydrogenase/cyclohydrolase catalytic" evidence="13">
    <location>
        <begin position="5"/>
        <end position="119"/>
    </location>
</feature>
<evidence type="ECO:0000256" key="4">
    <source>
        <dbReference type="ARBA" id="ARBA00022605"/>
    </source>
</evidence>
<dbReference type="InterPro" id="IPR020867">
    <property type="entry name" value="THF_DH/CycHdrlase_CS"/>
</dbReference>
<dbReference type="Pfam" id="PF00763">
    <property type="entry name" value="THF_DHG_CYH"/>
    <property type="match status" value="1"/>
</dbReference>
<dbReference type="FunFam" id="3.40.50.10860:FF:000005">
    <property type="entry name" value="C-1-tetrahydrofolate synthase, cytoplasmic, putative"/>
    <property type="match status" value="1"/>
</dbReference>
<evidence type="ECO:0000256" key="3">
    <source>
        <dbReference type="ARBA" id="ARBA00022563"/>
    </source>
</evidence>
<comment type="similarity">
    <text evidence="12">Belongs to the tetrahydrofolate dehydrogenase/cyclohydrolase family.</text>
</comment>
<evidence type="ECO:0000259" key="13">
    <source>
        <dbReference type="Pfam" id="PF00763"/>
    </source>
</evidence>
<keyword evidence="7 12" id="KW-0521">NADP</keyword>
<evidence type="ECO:0000313" key="16">
    <source>
        <dbReference type="Proteomes" id="UP000050816"/>
    </source>
</evidence>
<evidence type="ECO:0000256" key="7">
    <source>
        <dbReference type="ARBA" id="ARBA00022857"/>
    </source>
</evidence>
<dbReference type="Pfam" id="PF02882">
    <property type="entry name" value="THF_DHG_CYH_C"/>
    <property type="match status" value="1"/>
</dbReference>
<keyword evidence="5 12" id="KW-0658">Purine biosynthesis</keyword>
<dbReference type="CDD" id="cd01080">
    <property type="entry name" value="NAD_bind_m-THF_DH_Cyclohyd"/>
    <property type="match status" value="1"/>
</dbReference>
<evidence type="ECO:0000256" key="9">
    <source>
        <dbReference type="ARBA" id="ARBA00023102"/>
    </source>
</evidence>
<dbReference type="FunFam" id="3.40.50.720:FF:000006">
    <property type="entry name" value="Bifunctional protein FolD"/>
    <property type="match status" value="1"/>
</dbReference>
<comment type="caution">
    <text evidence="15">The sequence shown here is derived from an EMBL/GenBank/DDBJ whole genome shotgun (WGS) entry which is preliminary data.</text>
</comment>
<dbReference type="HAMAP" id="MF_01576">
    <property type="entry name" value="THF_DHG_CYH"/>
    <property type="match status" value="1"/>
</dbReference>
<keyword evidence="9 12" id="KW-0368">Histidine biosynthesis</keyword>
<feature type="binding site" evidence="12">
    <location>
        <position position="232"/>
    </location>
    <ligand>
        <name>NADP(+)</name>
        <dbReference type="ChEBI" id="CHEBI:58349"/>
    </ligand>
</feature>
<evidence type="ECO:0000256" key="11">
    <source>
        <dbReference type="ARBA" id="ARBA00023268"/>
    </source>
</evidence>
<dbReference type="InterPro" id="IPR020630">
    <property type="entry name" value="THF_DH/CycHdrlase_cat_dom"/>
</dbReference>
<name>A0A0R1U903_9LACO</name>
<accession>A0A0R1U903</accession>
<proteinExistence type="inferred from homology"/>
<keyword evidence="10 12" id="KW-0486">Methionine biosynthesis</keyword>
<evidence type="ECO:0000256" key="2">
    <source>
        <dbReference type="ARBA" id="ARBA00011738"/>
    </source>
</evidence>
<comment type="catalytic activity">
    <reaction evidence="12">
        <text>(6R)-5,10-methylene-5,6,7,8-tetrahydrofolate + NADP(+) = (6R)-5,10-methenyltetrahydrofolate + NADPH</text>
        <dbReference type="Rhea" id="RHEA:22812"/>
        <dbReference type="ChEBI" id="CHEBI:15636"/>
        <dbReference type="ChEBI" id="CHEBI:57455"/>
        <dbReference type="ChEBI" id="CHEBI:57783"/>
        <dbReference type="ChEBI" id="CHEBI:58349"/>
        <dbReference type="EC" id="1.5.1.5"/>
    </reaction>
</comment>
<comment type="catalytic activity">
    <reaction evidence="12">
        <text>(6R)-5,10-methenyltetrahydrofolate + H2O = (6R)-10-formyltetrahydrofolate + H(+)</text>
        <dbReference type="Rhea" id="RHEA:23700"/>
        <dbReference type="ChEBI" id="CHEBI:15377"/>
        <dbReference type="ChEBI" id="CHEBI:15378"/>
        <dbReference type="ChEBI" id="CHEBI:57455"/>
        <dbReference type="ChEBI" id="CHEBI:195366"/>
        <dbReference type="EC" id="3.5.4.9"/>
    </reaction>
</comment>
<protein>
    <recommendedName>
        <fullName evidence="12">Bifunctional protein FolD</fullName>
    </recommendedName>
    <domain>
        <recommendedName>
            <fullName evidence="12">Methylenetetrahydrofolate dehydrogenase</fullName>
            <ecNumber evidence="12">1.5.1.5</ecNumber>
        </recommendedName>
    </domain>
    <domain>
        <recommendedName>
            <fullName evidence="12">Methenyltetrahydrofolate cyclohydrolase</fullName>
            <ecNumber evidence="12">3.5.4.9</ecNumber>
        </recommendedName>
    </domain>
</protein>
<dbReference type="PATRIC" id="fig|1423760.3.peg.1704"/>
<comment type="subunit">
    <text evidence="2 12">Homodimer.</text>
</comment>
<keyword evidence="3 12" id="KW-0554">One-carbon metabolism</keyword>
<evidence type="ECO:0000256" key="1">
    <source>
        <dbReference type="ARBA" id="ARBA00004777"/>
    </source>
</evidence>
<keyword evidence="8 12" id="KW-0560">Oxidoreductase</keyword>
<organism evidence="15 16">
    <name type="scientific">Limosilactobacillus ingluviei DSM 15946</name>
    <dbReference type="NCBI Taxonomy" id="1423760"/>
    <lineage>
        <taxon>Bacteria</taxon>
        <taxon>Bacillati</taxon>
        <taxon>Bacillota</taxon>
        <taxon>Bacilli</taxon>
        <taxon>Lactobacillales</taxon>
        <taxon>Lactobacillaceae</taxon>
        <taxon>Limosilactobacillus</taxon>
    </lineage>
</organism>
<dbReference type="GO" id="GO:0004477">
    <property type="term" value="F:methenyltetrahydrofolate cyclohydrolase activity"/>
    <property type="evidence" value="ECO:0007669"/>
    <property type="project" value="UniProtKB-UniRule"/>
</dbReference>
<evidence type="ECO:0000256" key="5">
    <source>
        <dbReference type="ARBA" id="ARBA00022755"/>
    </source>
</evidence>
<dbReference type="EMBL" id="AZFK01000042">
    <property type="protein sequence ID" value="KRL89785.1"/>
    <property type="molecule type" value="Genomic_DNA"/>
</dbReference>
<feature type="domain" description="Tetrahydrofolate dehydrogenase/cyclohydrolase NAD(P)-binding" evidence="14">
    <location>
        <begin position="140"/>
        <end position="280"/>
    </location>
</feature>
<comment type="caution">
    <text evidence="12">Lacks conserved residue(s) required for the propagation of feature annotation.</text>
</comment>
<evidence type="ECO:0000259" key="14">
    <source>
        <dbReference type="Pfam" id="PF02882"/>
    </source>
</evidence>
<gene>
    <name evidence="12" type="primary">folD</name>
    <name evidence="15" type="ORF">FC43_GL001631</name>
</gene>
<sequence length="286" mass="30177">MATLIDGKRLAQLENDKTARRVAALRASGITPGLAVILVGDDPASQVYVRSKQRKARELGIYSVQTTLPATAQQAEVAAVIDAYNHDERIHAILVQSPLPAHLDEQALVAMIDPAKDVDGFHPLNVGKLYNHLPGHYPVACTPRGIITMLDTLNFEYAGARAVIVGRSILVGRPLQALLVNRNATVTMIGRRTKAAAALMKTADLLVVAAGQSQLVTAAMVKPGAVVIDVGINRLADGHLVGDVDFAAVEPLAQAITPVPGGVGPMTIASLMTQTVDLAEWSQTDA</sequence>
<dbReference type="SUPFAM" id="SSF53223">
    <property type="entry name" value="Aminoacid dehydrogenase-like, N-terminal domain"/>
    <property type="match status" value="1"/>
</dbReference>
<dbReference type="EC" id="1.5.1.5" evidence="12"/>
<evidence type="ECO:0000313" key="15">
    <source>
        <dbReference type="EMBL" id="KRL89785.1"/>
    </source>
</evidence>
<dbReference type="GO" id="GO:0009086">
    <property type="term" value="P:methionine biosynthetic process"/>
    <property type="evidence" value="ECO:0007669"/>
    <property type="project" value="UniProtKB-KW"/>
</dbReference>
<dbReference type="InterPro" id="IPR020631">
    <property type="entry name" value="THF_DH/CycHdrlase_NAD-bd_dom"/>
</dbReference>
<dbReference type="InterPro" id="IPR000672">
    <property type="entry name" value="THF_DH/CycHdrlase"/>
</dbReference>
<dbReference type="AlphaFoldDB" id="A0A0R1U903"/>
<dbReference type="SUPFAM" id="SSF51735">
    <property type="entry name" value="NAD(P)-binding Rossmann-fold domains"/>
    <property type="match status" value="1"/>
</dbReference>
<dbReference type="GO" id="GO:0000105">
    <property type="term" value="P:L-histidine biosynthetic process"/>
    <property type="evidence" value="ECO:0007669"/>
    <property type="project" value="UniProtKB-KW"/>
</dbReference>
<dbReference type="PANTHER" id="PTHR48099">
    <property type="entry name" value="C-1-TETRAHYDROFOLATE SYNTHASE, CYTOPLASMIC-RELATED"/>
    <property type="match status" value="1"/>
</dbReference>
<dbReference type="EC" id="3.5.4.9" evidence="12"/>
<dbReference type="GO" id="GO:0035999">
    <property type="term" value="P:tetrahydrofolate interconversion"/>
    <property type="evidence" value="ECO:0007669"/>
    <property type="project" value="UniProtKB-UniRule"/>
</dbReference>
<dbReference type="GO" id="GO:0005829">
    <property type="term" value="C:cytosol"/>
    <property type="evidence" value="ECO:0007669"/>
    <property type="project" value="TreeGrafter"/>
</dbReference>
<dbReference type="PROSITE" id="PS00767">
    <property type="entry name" value="THF_DHG_CYH_2"/>
    <property type="match status" value="1"/>
</dbReference>
<evidence type="ECO:0000256" key="12">
    <source>
        <dbReference type="HAMAP-Rule" id="MF_01576"/>
    </source>
</evidence>
<dbReference type="GO" id="GO:0004488">
    <property type="term" value="F:methylenetetrahydrofolate dehydrogenase (NADP+) activity"/>
    <property type="evidence" value="ECO:0007669"/>
    <property type="project" value="UniProtKB-UniRule"/>
</dbReference>
<dbReference type="InterPro" id="IPR046346">
    <property type="entry name" value="Aminoacid_DH-like_N_sf"/>
</dbReference>
<dbReference type="Gene3D" id="3.40.50.720">
    <property type="entry name" value="NAD(P)-binding Rossmann-like Domain"/>
    <property type="match status" value="1"/>
</dbReference>
<dbReference type="GO" id="GO:0006164">
    <property type="term" value="P:purine nucleotide biosynthetic process"/>
    <property type="evidence" value="ECO:0007669"/>
    <property type="project" value="UniProtKB-KW"/>
</dbReference>
<feature type="binding site" evidence="12">
    <location>
        <begin position="166"/>
        <end position="168"/>
    </location>
    <ligand>
        <name>NADP(+)</name>
        <dbReference type="ChEBI" id="CHEBI:58349"/>
    </ligand>
</feature>
<evidence type="ECO:0000256" key="10">
    <source>
        <dbReference type="ARBA" id="ARBA00023167"/>
    </source>
</evidence>
<dbReference type="PANTHER" id="PTHR48099:SF5">
    <property type="entry name" value="C-1-TETRAHYDROFOLATE SYNTHASE, CYTOPLASMIC"/>
    <property type="match status" value="1"/>
</dbReference>
<dbReference type="UniPathway" id="UPA00193"/>
<dbReference type="RefSeq" id="WP_056954905.1">
    <property type="nucleotide sequence ID" value="NZ_AZFK01000042.1"/>
</dbReference>
<comment type="pathway">
    <text evidence="1 12">One-carbon metabolism; tetrahydrofolate interconversion.</text>
</comment>
<keyword evidence="11 12" id="KW-0511">Multifunctional enzyme</keyword>
<reference evidence="15 16" key="1">
    <citation type="journal article" date="2015" name="Genome Announc.">
        <title>Expanding the biotechnology potential of lactobacilli through comparative genomics of 213 strains and associated genera.</title>
        <authorList>
            <person name="Sun Z."/>
            <person name="Harris H.M."/>
            <person name="McCann A."/>
            <person name="Guo C."/>
            <person name="Argimon S."/>
            <person name="Zhang W."/>
            <person name="Yang X."/>
            <person name="Jeffery I.B."/>
            <person name="Cooney J.C."/>
            <person name="Kagawa T.F."/>
            <person name="Liu W."/>
            <person name="Song Y."/>
            <person name="Salvetti E."/>
            <person name="Wrobel A."/>
            <person name="Rasinkangas P."/>
            <person name="Parkhill J."/>
            <person name="Rea M.C."/>
            <person name="O'Sullivan O."/>
            <person name="Ritari J."/>
            <person name="Douillard F.P."/>
            <person name="Paul Ross R."/>
            <person name="Yang R."/>
            <person name="Briner A.E."/>
            <person name="Felis G.E."/>
            <person name="de Vos W.M."/>
            <person name="Barrangou R."/>
            <person name="Klaenhammer T.R."/>
            <person name="Caufield P.W."/>
            <person name="Cui Y."/>
            <person name="Zhang H."/>
            <person name="O'Toole P.W."/>
        </authorList>
    </citation>
    <scope>NUCLEOTIDE SEQUENCE [LARGE SCALE GENOMIC DNA]</scope>
    <source>
        <strain evidence="15 16">DSM 15946</strain>
    </source>
</reference>
<evidence type="ECO:0000256" key="6">
    <source>
        <dbReference type="ARBA" id="ARBA00022801"/>
    </source>
</evidence>
<dbReference type="PRINTS" id="PR00085">
    <property type="entry name" value="THFDHDRGNASE"/>
</dbReference>
<dbReference type="InterPro" id="IPR036291">
    <property type="entry name" value="NAD(P)-bd_dom_sf"/>
</dbReference>
<comment type="function">
    <text evidence="12">Catalyzes the oxidation of 5,10-methylenetetrahydrofolate to 5,10-methenyltetrahydrofolate and then the hydrolysis of 5,10-methenyltetrahydrofolate to 10-formyltetrahydrofolate.</text>
</comment>
<dbReference type="Proteomes" id="UP000050816">
    <property type="component" value="Unassembled WGS sequence"/>
</dbReference>
<keyword evidence="4 12" id="KW-0028">Amino-acid biosynthesis</keyword>